<gene>
    <name evidence="2" type="ORF">ABVT43_18825</name>
</gene>
<keyword evidence="3" id="KW-1185">Reference proteome</keyword>
<dbReference type="EMBL" id="JBEVCJ010000039">
    <property type="protein sequence ID" value="MET1257206.1"/>
    <property type="molecule type" value="Genomic_DNA"/>
</dbReference>
<sequence>MKWLSPLISSLFISVLFATFSLKVNALSPLSTEELSTLCDDTELTLTDPESAQCIRYIKGFIDGLLMAQKHVQTIEDKKRSSFVERAIETRIGSRIENREPLTAETQLCWDDNPVINDVVENISQQIRKNQDADISTLTRVYQAIKQSYPCEYPAS</sequence>
<protein>
    <submittedName>
        <fullName evidence="2">Rap1a/Tai family immunity protein</fullName>
    </submittedName>
</protein>
<name>A0ABV2BZ45_9GAMM</name>
<evidence type="ECO:0000313" key="3">
    <source>
        <dbReference type="Proteomes" id="UP001548189"/>
    </source>
</evidence>
<evidence type="ECO:0000259" key="1">
    <source>
        <dbReference type="Pfam" id="PF18602"/>
    </source>
</evidence>
<reference evidence="2 3" key="1">
    <citation type="submission" date="2024-06" db="EMBL/GenBank/DDBJ databases">
        <authorList>
            <person name="Li F."/>
        </authorList>
    </citation>
    <scope>NUCLEOTIDE SEQUENCE [LARGE SCALE GENOMIC DNA]</scope>
    <source>
        <strain evidence="2 3">GXAS 311</strain>
    </source>
</reference>
<organism evidence="2 3">
    <name type="scientific">Aliikangiella maris</name>
    <dbReference type="NCBI Taxonomy" id="3162458"/>
    <lineage>
        <taxon>Bacteria</taxon>
        <taxon>Pseudomonadati</taxon>
        <taxon>Pseudomonadota</taxon>
        <taxon>Gammaproteobacteria</taxon>
        <taxon>Oceanospirillales</taxon>
        <taxon>Pleioneaceae</taxon>
        <taxon>Aliikangiella</taxon>
    </lineage>
</organism>
<evidence type="ECO:0000313" key="2">
    <source>
        <dbReference type="EMBL" id="MET1257206.1"/>
    </source>
</evidence>
<dbReference type="Proteomes" id="UP001548189">
    <property type="component" value="Unassembled WGS sequence"/>
</dbReference>
<dbReference type="RefSeq" id="WP_353897787.1">
    <property type="nucleotide sequence ID" value="NZ_JBEVCJ010000039.1"/>
</dbReference>
<feature type="domain" description="Rap1a immunity protein" evidence="1">
    <location>
        <begin position="32"/>
        <end position="151"/>
    </location>
</feature>
<comment type="caution">
    <text evidence="2">The sequence shown here is derived from an EMBL/GenBank/DDBJ whole genome shotgun (WGS) entry which is preliminary data.</text>
</comment>
<proteinExistence type="predicted"/>
<accession>A0ABV2BZ45</accession>
<dbReference type="InterPro" id="IPR041238">
    <property type="entry name" value="Rap1a"/>
</dbReference>
<dbReference type="Pfam" id="PF18602">
    <property type="entry name" value="Rap1a"/>
    <property type="match status" value="1"/>
</dbReference>